<feature type="region of interest" description="Disordered" evidence="1">
    <location>
        <begin position="1"/>
        <end position="216"/>
    </location>
</feature>
<evidence type="ECO:0000313" key="3">
    <source>
        <dbReference type="EMBL" id="AZZ40526.1"/>
    </source>
</evidence>
<feature type="compositionally biased region" description="Low complexity" evidence="1">
    <location>
        <begin position="52"/>
        <end position="82"/>
    </location>
</feature>
<keyword evidence="2" id="KW-1133">Transmembrane helix</keyword>
<gene>
    <name evidence="3" type="ORF">C0Z10_13155</name>
</gene>
<feature type="compositionally biased region" description="Low complexity" evidence="1">
    <location>
        <begin position="250"/>
        <end position="278"/>
    </location>
</feature>
<evidence type="ECO:0000256" key="1">
    <source>
        <dbReference type="SAM" id="MobiDB-lite"/>
    </source>
</evidence>
<keyword evidence="2" id="KW-0472">Membrane</keyword>
<protein>
    <submittedName>
        <fullName evidence="3">Uncharacterized protein</fullName>
    </submittedName>
</protein>
<organism evidence="3 4">
    <name type="scientific">Acidipropionibacterium jensenii</name>
    <dbReference type="NCBI Taxonomy" id="1749"/>
    <lineage>
        <taxon>Bacteria</taxon>
        <taxon>Bacillati</taxon>
        <taxon>Actinomycetota</taxon>
        <taxon>Actinomycetes</taxon>
        <taxon>Propionibacteriales</taxon>
        <taxon>Propionibacteriaceae</taxon>
        <taxon>Acidipropionibacterium</taxon>
    </lineage>
</organism>
<proteinExistence type="predicted"/>
<feature type="region of interest" description="Disordered" evidence="1">
    <location>
        <begin position="250"/>
        <end position="290"/>
    </location>
</feature>
<reference evidence="4" key="1">
    <citation type="submission" date="2017-12" db="EMBL/GenBank/DDBJ databases">
        <title>Whole genome sequencing of Acidipropionibacterium jensenii strains JS279 and JS280.</title>
        <authorList>
            <person name="Deptula P."/>
            <person name="Laine P."/>
            <person name="Smolander O.-P."/>
            <person name="Paulin L."/>
            <person name="Auvinen P."/>
            <person name="Varmanen P."/>
        </authorList>
    </citation>
    <scope>NUCLEOTIDE SEQUENCE [LARGE SCALE GENOMIC DNA]</scope>
    <source>
        <strain evidence="4">JS280</strain>
    </source>
</reference>
<feature type="compositionally biased region" description="Pro residues" evidence="1">
    <location>
        <begin position="83"/>
        <end position="95"/>
    </location>
</feature>
<dbReference type="KEGG" id="aji:C0Z10_13155"/>
<feature type="compositionally biased region" description="Low complexity" evidence="1">
    <location>
        <begin position="154"/>
        <end position="165"/>
    </location>
</feature>
<feature type="compositionally biased region" description="Low complexity" evidence="1">
    <location>
        <begin position="179"/>
        <end position="194"/>
    </location>
</feature>
<sequence>MSDDDTETGSTGPTIDPALAGTGLWREDHGTEVIGPETAVPPVAPTETVIVNPAQQAGQNPGAQSDPSGYPQAGAGQSQSGPSYPPSAPSYPPAAPGQSAASYPPAAAGYPQSGPSYPQSAGYPQGGYPQSAGYPQDGSGYPQSAGYPQGGYPQGYPGTPAGYPQSGPSYPQSAGYPFSAGSAPSTQSAPSAQSWVPGLGQPAPFQAPPQPEPPKRRSPGLIVGIVAIVLAIVVGGVFGVRALMNRGDQAASSASSGASPSGGATVAGTAGPVTGGAAKPQATGLVNSTQMKPSPELVRQIFTAPDTDVSWVALSESGQTAVAYSTNFTIDGKTAGADGGHLIMTASNGRWTKMPGGVIVSSTDCSALMALGRKESVAASAVTKGKFCDPEVVYQIVSGEPLTTAGLGPLRVSRPVDELSTTQIMPSDLGTVCTRSTPPLDRYSGFVSDVWTSDGKIQAFSITGGTNKTAKGAGIGTSLADLQSIYGSKLTDVTTAYPTESIEQALAISYDGSEVDFLISGGSVSTIIVRESSFSTSSC</sequence>
<dbReference type="RefSeq" id="WP_097799678.1">
    <property type="nucleotide sequence ID" value="NZ_CP025570.1"/>
</dbReference>
<dbReference type="Proteomes" id="UP000285875">
    <property type="component" value="Chromosome"/>
</dbReference>
<dbReference type="EMBL" id="CP025570">
    <property type="protein sequence ID" value="AZZ40526.1"/>
    <property type="molecule type" value="Genomic_DNA"/>
</dbReference>
<keyword evidence="2" id="KW-0812">Transmembrane</keyword>
<feature type="compositionally biased region" description="Low complexity" evidence="1">
    <location>
        <begin position="96"/>
        <end position="116"/>
    </location>
</feature>
<evidence type="ECO:0000313" key="4">
    <source>
        <dbReference type="Proteomes" id="UP000285875"/>
    </source>
</evidence>
<dbReference type="AlphaFoldDB" id="A0A3T0S2B9"/>
<name>A0A3T0S2B9_9ACTN</name>
<feature type="transmembrane region" description="Helical" evidence="2">
    <location>
        <begin position="220"/>
        <end position="240"/>
    </location>
</feature>
<accession>A0A3T0S2B9</accession>
<evidence type="ECO:0000256" key="2">
    <source>
        <dbReference type="SAM" id="Phobius"/>
    </source>
</evidence>